<dbReference type="GeneID" id="116304688"/>
<evidence type="ECO:0000256" key="1">
    <source>
        <dbReference type="SAM" id="MobiDB-lite"/>
    </source>
</evidence>
<protein>
    <submittedName>
        <fullName evidence="3">Uncharacterized protein LOC116304688</fullName>
    </submittedName>
</protein>
<evidence type="ECO:0000313" key="3">
    <source>
        <dbReference type="RefSeq" id="XP_031570321.1"/>
    </source>
</evidence>
<proteinExistence type="predicted"/>
<dbReference type="RefSeq" id="XP_031570321.1">
    <property type="nucleotide sequence ID" value="XM_031714461.1"/>
</dbReference>
<organism evidence="2 3">
    <name type="scientific">Actinia tenebrosa</name>
    <name type="common">Australian red waratah sea anemone</name>
    <dbReference type="NCBI Taxonomy" id="6105"/>
    <lineage>
        <taxon>Eukaryota</taxon>
        <taxon>Metazoa</taxon>
        <taxon>Cnidaria</taxon>
        <taxon>Anthozoa</taxon>
        <taxon>Hexacorallia</taxon>
        <taxon>Actiniaria</taxon>
        <taxon>Actiniidae</taxon>
        <taxon>Actinia</taxon>
    </lineage>
</organism>
<evidence type="ECO:0000313" key="2">
    <source>
        <dbReference type="Proteomes" id="UP000515163"/>
    </source>
</evidence>
<feature type="compositionally biased region" description="Low complexity" evidence="1">
    <location>
        <begin position="41"/>
        <end position="50"/>
    </location>
</feature>
<gene>
    <name evidence="3" type="primary">LOC116304688</name>
</gene>
<dbReference type="KEGG" id="aten:116304688"/>
<dbReference type="AlphaFoldDB" id="A0A6P8IT00"/>
<feature type="region of interest" description="Disordered" evidence="1">
    <location>
        <begin position="41"/>
        <end position="61"/>
    </location>
</feature>
<keyword evidence="2" id="KW-1185">Reference proteome</keyword>
<name>A0A6P8IT00_ACTTE</name>
<dbReference type="Proteomes" id="UP000515163">
    <property type="component" value="Unplaced"/>
</dbReference>
<accession>A0A6P8IT00</accession>
<reference evidence="3" key="1">
    <citation type="submission" date="2025-08" db="UniProtKB">
        <authorList>
            <consortium name="RefSeq"/>
        </authorList>
    </citation>
    <scope>IDENTIFICATION</scope>
    <source>
        <tissue evidence="3">Tentacle</tissue>
    </source>
</reference>
<dbReference type="OrthoDB" id="5990207at2759"/>
<dbReference type="InParanoid" id="A0A6P8IT00"/>
<sequence length="102" mass="11310">MDDFKLKCWARMLVNGSHDDETVPPNVSSFATEPKCVVKSSTSTSTCSTSAQPSKREMDATGVNEAQIKARGLILGQCHSNEEFQEQKKMLEDLKKPNCTEQ</sequence>